<evidence type="ECO:0000256" key="2">
    <source>
        <dbReference type="ARBA" id="ARBA00023125"/>
    </source>
</evidence>
<protein>
    <submittedName>
        <fullName evidence="5">LacI family DNA-binding transcriptional regulator</fullName>
    </submittedName>
</protein>
<evidence type="ECO:0000259" key="4">
    <source>
        <dbReference type="PROSITE" id="PS50932"/>
    </source>
</evidence>
<dbReference type="Pfam" id="PF00356">
    <property type="entry name" value="LacI"/>
    <property type="match status" value="1"/>
</dbReference>
<dbReference type="Gene3D" id="3.40.50.2300">
    <property type="match status" value="2"/>
</dbReference>
<dbReference type="CDD" id="cd06267">
    <property type="entry name" value="PBP1_LacI_sugar_binding-like"/>
    <property type="match status" value="1"/>
</dbReference>
<keyword evidence="3" id="KW-0804">Transcription</keyword>
<dbReference type="PANTHER" id="PTHR30146">
    <property type="entry name" value="LACI-RELATED TRANSCRIPTIONAL REPRESSOR"/>
    <property type="match status" value="1"/>
</dbReference>
<accession>A0AAU7W393</accession>
<dbReference type="RefSeq" id="WP_350353426.1">
    <property type="nucleotide sequence ID" value="NZ_CP158357.1"/>
</dbReference>
<dbReference type="SUPFAM" id="SSF47413">
    <property type="entry name" value="lambda repressor-like DNA-binding domains"/>
    <property type="match status" value="1"/>
</dbReference>
<dbReference type="Gene3D" id="1.10.260.40">
    <property type="entry name" value="lambda repressor-like DNA-binding domains"/>
    <property type="match status" value="1"/>
</dbReference>
<dbReference type="InterPro" id="IPR001761">
    <property type="entry name" value="Peripla_BP/Lac1_sug-bd_dom"/>
</dbReference>
<dbReference type="SUPFAM" id="SSF53822">
    <property type="entry name" value="Periplasmic binding protein-like I"/>
    <property type="match status" value="1"/>
</dbReference>
<feature type="domain" description="HTH lacI-type" evidence="4">
    <location>
        <begin position="1"/>
        <end position="53"/>
    </location>
</feature>
<dbReference type="CDD" id="cd01392">
    <property type="entry name" value="HTH_LacI"/>
    <property type="match status" value="1"/>
</dbReference>
<dbReference type="InterPro" id="IPR010982">
    <property type="entry name" value="Lambda_DNA-bd_dom_sf"/>
</dbReference>
<sequence length="323" mass="35046">MREVAARAGVSAKTVSRVFNDDPHVLPETRALVERVMRELNYVPNVLATTFRSGRTSVIGVAVPDIVDPFFAAIARAVEKVAREQGMSTIVTSVGDDPDDERPTLESLLSRQLSGLVVAPVGTDHSWLKRWQEHTPIVCVDRAPIGLTADTFTEDDATGAYLATQHLIEHGHRCIAYLGDAIHLSTETKRLGGWRRALTEAGLVGHDDLVAVHASDVATTRAAVEQLRSLDDPPTAIFSANARCTMALVHVLRDDPLALVSFGDFPMADILTPSITVIDQDPARIGTLAAERVLARLQDPTAELERVNVIDVALVERDSCRVS</sequence>
<dbReference type="InterPro" id="IPR028082">
    <property type="entry name" value="Peripla_BP_I"/>
</dbReference>
<organism evidence="5">
    <name type="scientific">Microbacterium sp. A8/3-1</name>
    <dbReference type="NCBI Taxonomy" id="3160749"/>
    <lineage>
        <taxon>Bacteria</taxon>
        <taxon>Bacillati</taxon>
        <taxon>Actinomycetota</taxon>
        <taxon>Actinomycetes</taxon>
        <taxon>Micrococcales</taxon>
        <taxon>Microbacteriaceae</taxon>
        <taxon>Microbacterium</taxon>
    </lineage>
</organism>
<gene>
    <name evidence="5" type="ORF">ABS642_10720</name>
</gene>
<dbReference type="SMART" id="SM00354">
    <property type="entry name" value="HTH_LACI"/>
    <property type="match status" value="1"/>
</dbReference>
<dbReference type="AlphaFoldDB" id="A0AAU7W393"/>
<dbReference type="InterPro" id="IPR000843">
    <property type="entry name" value="HTH_LacI"/>
</dbReference>
<dbReference type="EMBL" id="CP158357">
    <property type="protein sequence ID" value="XBX80633.1"/>
    <property type="molecule type" value="Genomic_DNA"/>
</dbReference>
<keyword evidence="2 5" id="KW-0238">DNA-binding</keyword>
<evidence type="ECO:0000313" key="5">
    <source>
        <dbReference type="EMBL" id="XBX80633.1"/>
    </source>
</evidence>
<dbReference type="PANTHER" id="PTHR30146:SF109">
    <property type="entry name" value="HTH-TYPE TRANSCRIPTIONAL REGULATOR GALS"/>
    <property type="match status" value="1"/>
</dbReference>
<keyword evidence="1" id="KW-0805">Transcription regulation</keyword>
<dbReference type="Pfam" id="PF00532">
    <property type="entry name" value="Peripla_BP_1"/>
    <property type="match status" value="1"/>
</dbReference>
<proteinExistence type="predicted"/>
<name>A0AAU7W393_9MICO</name>
<dbReference type="PROSITE" id="PS50932">
    <property type="entry name" value="HTH_LACI_2"/>
    <property type="match status" value="1"/>
</dbReference>
<evidence type="ECO:0000256" key="1">
    <source>
        <dbReference type="ARBA" id="ARBA00023015"/>
    </source>
</evidence>
<evidence type="ECO:0000256" key="3">
    <source>
        <dbReference type="ARBA" id="ARBA00023163"/>
    </source>
</evidence>
<dbReference type="GO" id="GO:0003700">
    <property type="term" value="F:DNA-binding transcription factor activity"/>
    <property type="evidence" value="ECO:0007669"/>
    <property type="project" value="TreeGrafter"/>
</dbReference>
<dbReference type="GO" id="GO:0000976">
    <property type="term" value="F:transcription cis-regulatory region binding"/>
    <property type="evidence" value="ECO:0007669"/>
    <property type="project" value="TreeGrafter"/>
</dbReference>
<reference evidence="5" key="1">
    <citation type="submission" date="2024-06" db="EMBL/GenBank/DDBJ databases">
        <title>Draft genome sequence of Microbacterium sp. strain A8/3-1, isolated from Oxytropis tragacanthoides Fisch. ex DC. Root nodules in the Altai region of Russia.</title>
        <authorList>
            <person name="Sazanova A."/>
            <person name="Guro P."/>
            <person name="Kuznetsova I."/>
            <person name="Belimov A."/>
            <person name="Safronova V."/>
        </authorList>
    </citation>
    <scope>NUCLEOTIDE SEQUENCE</scope>
    <source>
        <strain evidence="5">A8/3-1</strain>
    </source>
</reference>